<evidence type="ECO:0000256" key="6">
    <source>
        <dbReference type="ARBA" id="ARBA00023235"/>
    </source>
</evidence>
<keyword evidence="2 10" id="KW-0732">Signal</keyword>
<evidence type="ECO:0000256" key="8">
    <source>
        <dbReference type="ARBA" id="ARBA00031484"/>
    </source>
</evidence>
<keyword evidence="4 9" id="KW-0697">Rotamase</keyword>
<dbReference type="SUPFAM" id="SSF54534">
    <property type="entry name" value="FKBP-like"/>
    <property type="match status" value="1"/>
</dbReference>
<feature type="chain" id="PRO_5037300628" description="Parvulin-like PPIase" evidence="10">
    <location>
        <begin position="24"/>
        <end position="407"/>
    </location>
</feature>
<dbReference type="Pfam" id="PF00639">
    <property type="entry name" value="Rotamase"/>
    <property type="match status" value="1"/>
</dbReference>
<dbReference type="AlphaFoldDB" id="A0A934IFB2"/>
<dbReference type="Proteomes" id="UP000642488">
    <property type="component" value="Unassembled WGS sequence"/>
</dbReference>
<evidence type="ECO:0000256" key="1">
    <source>
        <dbReference type="ARBA" id="ARBA00018370"/>
    </source>
</evidence>
<dbReference type="InterPro" id="IPR050280">
    <property type="entry name" value="OMP_Chaperone_SurA"/>
</dbReference>
<keyword evidence="6 9" id="KW-0413">Isomerase</keyword>
<evidence type="ECO:0000256" key="9">
    <source>
        <dbReference type="PROSITE-ProRule" id="PRU00278"/>
    </source>
</evidence>
<evidence type="ECO:0000313" key="13">
    <source>
        <dbReference type="Proteomes" id="UP000642488"/>
    </source>
</evidence>
<dbReference type="InterPro" id="IPR046357">
    <property type="entry name" value="PPIase_dom_sf"/>
</dbReference>
<dbReference type="GO" id="GO:0003755">
    <property type="term" value="F:peptidyl-prolyl cis-trans isomerase activity"/>
    <property type="evidence" value="ECO:0007669"/>
    <property type="project" value="UniProtKB-KW"/>
</dbReference>
<dbReference type="SUPFAM" id="SSF109998">
    <property type="entry name" value="Triger factor/SurA peptide-binding domain-like"/>
    <property type="match status" value="1"/>
</dbReference>
<dbReference type="InterPro" id="IPR015391">
    <property type="entry name" value="SurA_N"/>
</dbReference>
<dbReference type="InterPro" id="IPR027304">
    <property type="entry name" value="Trigger_fact/SurA_dom_sf"/>
</dbReference>
<comment type="caution">
    <text evidence="12">The sequence shown here is derived from an EMBL/GenBank/DDBJ whole genome shotgun (WGS) entry which is preliminary data.</text>
</comment>
<evidence type="ECO:0000256" key="5">
    <source>
        <dbReference type="ARBA" id="ARBA00023186"/>
    </source>
</evidence>
<dbReference type="PANTHER" id="PTHR47637:SF1">
    <property type="entry name" value="CHAPERONE SURA"/>
    <property type="match status" value="1"/>
</dbReference>
<proteinExistence type="predicted"/>
<evidence type="ECO:0000259" key="11">
    <source>
        <dbReference type="PROSITE" id="PS50198"/>
    </source>
</evidence>
<dbReference type="Pfam" id="PF09312">
    <property type="entry name" value="SurA_N"/>
    <property type="match status" value="1"/>
</dbReference>
<dbReference type="PANTHER" id="PTHR47637">
    <property type="entry name" value="CHAPERONE SURA"/>
    <property type="match status" value="1"/>
</dbReference>
<evidence type="ECO:0000256" key="10">
    <source>
        <dbReference type="SAM" id="SignalP"/>
    </source>
</evidence>
<evidence type="ECO:0000256" key="3">
    <source>
        <dbReference type="ARBA" id="ARBA00022764"/>
    </source>
</evidence>
<feature type="signal peptide" evidence="10">
    <location>
        <begin position="1"/>
        <end position="23"/>
    </location>
</feature>
<evidence type="ECO:0000313" key="12">
    <source>
        <dbReference type="EMBL" id="MBJ3761711.1"/>
    </source>
</evidence>
<dbReference type="EMBL" id="JAEKPD010000002">
    <property type="protein sequence ID" value="MBJ3761711.1"/>
    <property type="molecule type" value="Genomic_DNA"/>
</dbReference>
<name>A0A934IFB2_9RHOB</name>
<dbReference type="InterPro" id="IPR000297">
    <property type="entry name" value="PPIase_PpiC"/>
</dbReference>
<protein>
    <recommendedName>
        <fullName evidence="1">Parvulin-like PPIase</fullName>
    </recommendedName>
    <alternativeName>
        <fullName evidence="7">Peptidyl-prolyl cis-trans isomerase plp</fullName>
    </alternativeName>
    <alternativeName>
        <fullName evidence="8">Rotamase plp</fullName>
    </alternativeName>
</protein>
<feature type="domain" description="PpiC" evidence="11">
    <location>
        <begin position="162"/>
        <end position="259"/>
    </location>
</feature>
<sequence>MTYLARLLTILCLACLAAPALQAQNMFAPVVRVNGSVITQFELDQRARLLTLFRAPGDPREEALEALINERLQMAEAKRMGIRITDQQVLEGMDEFAGRTDLTGAEFVQVLAADGVDVSTFQDFVRAGTAWRQIVRDRFGPQALTITEDDVEERIRARPEPGLRVLLSEIILPANTPQNAARSQSLAPRISAINTLPGFAAAARQYSASPSRERGGRLEWLELSNLPGPIATAIRALQPGQVTDPISVPNALAFFQLRALEETQPQAQIQAIDYAAFYIPGGRSPEALATAARLNADVQTCDDLYGIAQGLPAERLQRDTLAPGAIPADVALELAKLDANEVSIALTRAEGQTLVYLMLCERFYKTEDEIEQADRPAVRNALVQQRIGRVAEAYLAELRANATITYP</sequence>
<organism evidence="12 13">
    <name type="scientific">Palleronia pontilimi</name>
    <dbReference type="NCBI Taxonomy" id="1964209"/>
    <lineage>
        <taxon>Bacteria</taxon>
        <taxon>Pseudomonadati</taxon>
        <taxon>Pseudomonadota</taxon>
        <taxon>Alphaproteobacteria</taxon>
        <taxon>Rhodobacterales</taxon>
        <taxon>Roseobacteraceae</taxon>
        <taxon>Palleronia</taxon>
    </lineage>
</organism>
<evidence type="ECO:0000256" key="7">
    <source>
        <dbReference type="ARBA" id="ARBA00030642"/>
    </source>
</evidence>
<dbReference type="Gene3D" id="1.10.4030.10">
    <property type="entry name" value="Porin chaperone SurA, peptide-binding domain"/>
    <property type="match status" value="1"/>
</dbReference>
<keyword evidence="13" id="KW-1185">Reference proteome</keyword>
<dbReference type="RefSeq" id="WP_198914893.1">
    <property type="nucleotide sequence ID" value="NZ_JAEKPD010000002.1"/>
</dbReference>
<evidence type="ECO:0000256" key="4">
    <source>
        <dbReference type="ARBA" id="ARBA00023110"/>
    </source>
</evidence>
<reference evidence="12" key="1">
    <citation type="submission" date="2020-12" db="EMBL/GenBank/DDBJ databases">
        <title>Bacterial taxonomy.</title>
        <authorList>
            <person name="Pan X."/>
        </authorList>
    </citation>
    <scope>NUCLEOTIDE SEQUENCE</scope>
    <source>
        <strain evidence="12">KCTC 52957</strain>
    </source>
</reference>
<dbReference type="PROSITE" id="PS50198">
    <property type="entry name" value="PPIC_PPIASE_2"/>
    <property type="match status" value="1"/>
</dbReference>
<keyword evidence="3" id="KW-0574">Periplasm</keyword>
<gene>
    <name evidence="12" type="ORF">ILP92_02985</name>
</gene>
<evidence type="ECO:0000256" key="2">
    <source>
        <dbReference type="ARBA" id="ARBA00022729"/>
    </source>
</evidence>
<keyword evidence="5" id="KW-0143">Chaperone</keyword>
<accession>A0A934IFB2</accession>
<dbReference type="Gene3D" id="3.10.50.40">
    <property type="match status" value="1"/>
</dbReference>